<proteinExistence type="predicted"/>
<evidence type="ECO:0000313" key="2">
    <source>
        <dbReference type="EMBL" id="JAD14485.1"/>
    </source>
</evidence>
<keyword evidence="1" id="KW-0472">Membrane</keyword>
<feature type="transmembrane region" description="Helical" evidence="1">
    <location>
        <begin position="6"/>
        <end position="31"/>
    </location>
</feature>
<dbReference type="AlphaFoldDB" id="A0A0A8XPL5"/>
<keyword evidence="1" id="KW-1133">Transmembrane helix</keyword>
<keyword evidence="1" id="KW-0812">Transmembrane</keyword>
<accession>A0A0A8XPL5</accession>
<dbReference type="EMBL" id="GBRH01283410">
    <property type="protein sequence ID" value="JAD14485.1"/>
    <property type="molecule type" value="Transcribed_RNA"/>
</dbReference>
<name>A0A0A8XPL5_ARUDO</name>
<sequence length="63" mass="6990">MHQLHFVIYACNLSAFIAVPCILLLFTTVLFSKGKLKSSSVFGSPCNLVFSWPLFSFGGKKTF</sequence>
<evidence type="ECO:0000256" key="1">
    <source>
        <dbReference type="SAM" id="Phobius"/>
    </source>
</evidence>
<protein>
    <submittedName>
        <fullName evidence="2">Uncharacterized protein</fullName>
    </submittedName>
</protein>
<reference evidence="2" key="2">
    <citation type="journal article" date="2015" name="Data Brief">
        <title>Shoot transcriptome of the giant reed, Arundo donax.</title>
        <authorList>
            <person name="Barrero R.A."/>
            <person name="Guerrero F.D."/>
            <person name="Moolhuijzen P."/>
            <person name="Goolsby J.A."/>
            <person name="Tidwell J."/>
            <person name="Bellgard S.E."/>
            <person name="Bellgard M.I."/>
        </authorList>
    </citation>
    <scope>NUCLEOTIDE SEQUENCE</scope>
    <source>
        <tissue evidence="2">Shoot tissue taken approximately 20 cm above the soil surface</tissue>
    </source>
</reference>
<reference evidence="2" key="1">
    <citation type="submission" date="2014-09" db="EMBL/GenBank/DDBJ databases">
        <authorList>
            <person name="Magalhaes I.L.F."/>
            <person name="Oliveira U."/>
            <person name="Santos F.R."/>
            <person name="Vidigal T.H.D.A."/>
            <person name="Brescovit A.D."/>
            <person name="Santos A.J."/>
        </authorList>
    </citation>
    <scope>NUCLEOTIDE SEQUENCE</scope>
    <source>
        <tissue evidence="2">Shoot tissue taken approximately 20 cm above the soil surface</tissue>
    </source>
</reference>
<organism evidence="2">
    <name type="scientific">Arundo donax</name>
    <name type="common">Giant reed</name>
    <name type="synonym">Donax arundinaceus</name>
    <dbReference type="NCBI Taxonomy" id="35708"/>
    <lineage>
        <taxon>Eukaryota</taxon>
        <taxon>Viridiplantae</taxon>
        <taxon>Streptophyta</taxon>
        <taxon>Embryophyta</taxon>
        <taxon>Tracheophyta</taxon>
        <taxon>Spermatophyta</taxon>
        <taxon>Magnoliopsida</taxon>
        <taxon>Liliopsida</taxon>
        <taxon>Poales</taxon>
        <taxon>Poaceae</taxon>
        <taxon>PACMAD clade</taxon>
        <taxon>Arundinoideae</taxon>
        <taxon>Arundineae</taxon>
        <taxon>Arundo</taxon>
    </lineage>
</organism>